<keyword evidence="2" id="KW-0813">Transport</keyword>
<dbReference type="InterPro" id="IPR027417">
    <property type="entry name" value="P-loop_NTPase"/>
</dbReference>
<organism evidence="4 5">
    <name type="scientific">[Eubacterium] hominis</name>
    <dbReference type="NCBI Taxonomy" id="2764325"/>
    <lineage>
        <taxon>Bacteria</taxon>
        <taxon>Bacillati</taxon>
        <taxon>Bacillota</taxon>
        <taxon>Erysipelotrichia</taxon>
        <taxon>Erysipelotrichales</taxon>
        <taxon>Erysipelotrichaceae</taxon>
        <taxon>Amedibacillus</taxon>
    </lineage>
</organism>
<evidence type="ECO:0000256" key="1">
    <source>
        <dbReference type="ARBA" id="ARBA00005417"/>
    </source>
</evidence>
<name>A0A7G9GP44_9FIRM</name>
<dbReference type="PROSITE" id="PS50893">
    <property type="entry name" value="ABC_TRANSPORTER_2"/>
    <property type="match status" value="1"/>
</dbReference>
<dbReference type="SUPFAM" id="SSF52540">
    <property type="entry name" value="P-loop containing nucleoside triphosphate hydrolases"/>
    <property type="match status" value="1"/>
</dbReference>
<feature type="domain" description="ABC transporter" evidence="3">
    <location>
        <begin position="15"/>
        <end position="247"/>
    </location>
</feature>
<protein>
    <recommendedName>
        <fullName evidence="3">ABC transporter domain-containing protein</fullName>
    </recommendedName>
</protein>
<dbReference type="Gene3D" id="3.40.50.300">
    <property type="entry name" value="P-loop containing nucleotide triphosphate hydrolases"/>
    <property type="match status" value="1"/>
</dbReference>
<evidence type="ECO:0000259" key="3">
    <source>
        <dbReference type="PROSITE" id="PS50893"/>
    </source>
</evidence>
<dbReference type="PANTHER" id="PTHR43335">
    <property type="entry name" value="ABC TRANSPORTER, ATP-BINDING PROTEIN"/>
    <property type="match status" value="1"/>
</dbReference>
<dbReference type="RefSeq" id="WP_117452878.1">
    <property type="nucleotide sequence ID" value="NZ_CP060636.1"/>
</dbReference>
<dbReference type="KEGG" id="ehn:H9Q80_01040"/>
<evidence type="ECO:0000313" key="4">
    <source>
        <dbReference type="EMBL" id="QNM12576.1"/>
    </source>
</evidence>
<reference evidence="4 5" key="1">
    <citation type="submission" date="2020-08" db="EMBL/GenBank/DDBJ databases">
        <authorList>
            <person name="Liu C."/>
            <person name="Sun Q."/>
        </authorList>
    </citation>
    <scope>NUCLEOTIDE SEQUENCE [LARGE SCALE GENOMIC DNA]</scope>
    <source>
        <strain evidence="4 5">NSJ-61</strain>
    </source>
</reference>
<dbReference type="Proteomes" id="UP000515856">
    <property type="component" value="Chromosome"/>
</dbReference>
<sequence>MEEQRRKQSVLMEHVASMEFYQKDNEQPVQVFQDLNFEALEGEIWAIIGNKAFEVRLFLEIVANARPYKDGRCVLNETGMMRKKRLILPHVYYIGSTNMMFENMSVLEYLTFITAKEPGSIDERKHQIAKDLLDVNLGYLSEREISTLTPPEKSVVELMAGYYTESKLIIWNLARLYYDEKCILAIQTICQELQRQKRTLLFSSFDYKMIEACATHISPLYDGRFLCNSPVQDFIKTWDHLCAIIRDDRAKEMEEYLMKTMPDYEYRRNGNRLEVWDQHNNIAGYDAICATLGKNYYYPKFIEQHPYCVENAWKEIVYQYEQNSKTNG</sequence>
<gene>
    <name evidence="4" type="ORF">H9Q80_01040</name>
</gene>
<dbReference type="GO" id="GO:0016887">
    <property type="term" value="F:ATP hydrolysis activity"/>
    <property type="evidence" value="ECO:0007669"/>
    <property type="project" value="InterPro"/>
</dbReference>
<dbReference type="AlphaFoldDB" id="A0A7G9GP44"/>
<keyword evidence="5" id="KW-1185">Reference proteome</keyword>
<dbReference type="GO" id="GO:0005524">
    <property type="term" value="F:ATP binding"/>
    <property type="evidence" value="ECO:0007669"/>
    <property type="project" value="InterPro"/>
</dbReference>
<accession>A0A7G9GP44</accession>
<proteinExistence type="inferred from homology"/>
<comment type="similarity">
    <text evidence="1">Belongs to the ABC transporter superfamily.</text>
</comment>
<dbReference type="EMBL" id="CP060636">
    <property type="protein sequence ID" value="QNM12576.1"/>
    <property type="molecule type" value="Genomic_DNA"/>
</dbReference>
<evidence type="ECO:0000256" key="2">
    <source>
        <dbReference type="ARBA" id="ARBA00022448"/>
    </source>
</evidence>
<evidence type="ECO:0000313" key="5">
    <source>
        <dbReference type="Proteomes" id="UP000515856"/>
    </source>
</evidence>
<dbReference type="InterPro" id="IPR003439">
    <property type="entry name" value="ABC_transporter-like_ATP-bd"/>
</dbReference>